<dbReference type="PANTHER" id="PTHR30502">
    <property type="entry name" value="2-KETO-3-DEOXY-L-RHAMNONATE ALDOLASE"/>
    <property type="match status" value="1"/>
</dbReference>
<dbReference type="eggNOG" id="COG3836">
    <property type="taxonomic scope" value="Bacteria"/>
</dbReference>
<dbReference type="GO" id="GO:0046872">
    <property type="term" value="F:metal ion binding"/>
    <property type="evidence" value="ECO:0007669"/>
    <property type="project" value="UniProtKB-KW"/>
</dbReference>
<organism evidence="5 6">
    <name type="scientific">Endozoicomonas elysicola</name>
    <dbReference type="NCBI Taxonomy" id="305900"/>
    <lineage>
        <taxon>Bacteria</taxon>
        <taxon>Pseudomonadati</taxon>
        <taxon>Pseudomonadota</taxon>
        <taxon>Gammaproteobacteria</taxon>
        <taxon>Oceanospirillales</taxon>
        <taxon>Endozoicomonadaceae</taxon>
        <taxon>Endozoicomonas</taxon>
    </lineage>
</organism>
<dbReference type="GO" id="GO:0016832">
    <property type="term" value="F:aldehyde-lyase activity"/>
    <property type="evidence" value="ECO:0007669"/>
    <property type="project" value="TreeGrafter"/>
</dbReference>
<evidence type="ECO:0000256" key="3">
    <source>
        <dbReference type="ARBA" id="ARBA00023239"/>
    </source>
</evidence>
<evidence type="ECO:0000313" key="5">
    <source>
        <dbReference type="EMBL" id="KEI73120.1"/>
    </source>
</evidence>
<comment type="similarity">
    <text evidence="1">Belongs to the HpcH/HpaI aldolase family.</text>
</comment>
<dbReference type="EMBL" id="JOJP01000001">
    <property type="protein sequence ID" value="KEI73120.1"/>
    <property type="molecule type" value="Genomic_DNA"/>
</dbReference>
<proteinExistence type="inferred from homology"/>
<keyword evidence="2" id="KW-0479">Metal-binding</keyword>
<sequence length="252" mass="27715">MRKNQVLSLFQKNKTALNCWLIHPCPMTAELIAHQGFDSMTIDMQHGMIGFESALAMLQAISTTSVTPIVRVPWLDPGIIMKMLDAGAYGVICPMIETAEQTREFVATCRYPSKGNRSFGPSRAMIYAGNDYPEKAEETILPIVMIETRQALDNLDEILTIEGLGAVYIGPFDLSYALGCQPQSDNYEPPVMEAIDHILSCSKKHGVPAAIHCMGPEFADRMRKKGFSLVTAGCDADFVRSGASHTIKALRQ</sequence>
<dbReference type="Gene3D" id="3.20.20.60">
    <property type="entry name" value="Phosphoenolpyruvate-binding domains"/>
    <property type="match status" value="1"/>
</dbReference>
<comment type="caution">
    <text evidence="5">The sequence shown here is derived from an EMBL/GenBank/DDBJ whole genome shotgun (WGS) entry which is preliminary data.</text>
</comment>
<name>A0A081KG44_9GAMM</name>
<dbReference type="AlphaFoldDB" id="A0A081KG44"/>
<accession>A0A081KG44</accession>
<keyword evidence="6" id="KW-1185">Reference proteome</keyword>
<dbReference type="STRING" id="305900.GV64_22570"/>
<dbReference type="Proteomes" id="UP000027997">
    <property type="component" value="Unassembled WGS sequence"/>
</dbReference>
<evidence type="ECO:0000259" key="4">
    <source>
        <dbReference type="Pfam" id="PF03328"/>
    </source>
</evidence>
<dbReference type="InterPro" id="IPR005000">
    <property type="entry name" value="Aldolase/citrate-lyase_domain"/>
</dbReference>
<dbReference type="SUPFAM" id="SSF51621">
    <property type="entry name" value="Phosphoenolpyruvate/pyruvate domain"/>
    <property type="match status" value="1"/>
</dbReference>
<evidence type="ECO:0000313" key="6">
    <source>
        <dbReference type="Proteomes" id="UP000027997"/>
    </source>
</evidence>
<evidence type="ECO:0000256" key="2">
    <source>
        <dbReference type="ARBA" id="ARBA00022723"/>
    </source>
</evidence>
<gene>
    <name evidence="5" type="ORF">GV64_22570</name>
</gene>
<feature type="domain" description="HpcH/HpaI aldolase/citrate lyase" evidence="4">
    <location>
        <begin position="19"/>
        <end position="238"/>
    </location>
</feature>
<dbReference type="GO" id="GO:0005737">
    <property type="term" value="C:cytoplasm"/>
    <property type="evidence" value="ECO:0007669"/>
    <property type="project" value="TreeGrafter"/>
</dbReference>
<dbReference type="PANTHER" id="PTHR30502:SF0">
    <property type="entry name" value="PHOSPHOENOLPYRUVATE CARBOXYLASE FAMILY PROTEIN"/>
    <property type="match status" value="1"/>
</dbReference>
<dbReference type="InterPro" id="IPR050251">
    <property type="entry name" value="HpcH-HpaI_aldolase"/>
</dbReference>
<evidence type="ECO:0000256" key="1">
    <source>
        <dbReference type="ARBA" id="ARBA00005568"/>
    </source>
</evidence>
<reference evidence="5 6" key="1">
    <citation type="submission" date="2014-06" db="EMBL/GenBank/DDBJ databases">
        <title>Whole Genome Sequences of Three Symbiotic Endozoicomonas Bacteria.</title>
        <authorList>
            <person name="Neave M.J."/>
            <person name="Apprill A."/>
            <person name="Voolstra C.R."/>
        </authorList>
    </citation>
    <scope>NUCLEOTIDE SEQUENCE [LARGE SCALE GENOMIC DNA]</scope>
    <source>
        <strain evidence="5 6">DSM 22380</strain>
    </source>
</reference>
<dbReference type="RefSeq" id="WP_026258224.1">
    <property type="nucleotide sequence ID" value="NZ_JOJP01000001.1"/>
</dbReference>
<protein>
    <submittedName>
        <fullName evidence="5">2,4-dihydroxyhept-2-ene-1,7-dioic acid aldolase</fullName>
    </submittedName>
</protein>
<dbReference type="InterPro" id="IPR040442">
    <property type="entry name" value="Pyrv_kinase-like_dom_sf"/>
</dbReference>
<dbReference type="InterPro" id="IPR015813">
    <property type="entry name" value="Pyrv/PenolPyrv_kinase-like_dom"/>
</dbReference>
<keyword evidence="3" id="KW-0456">Lyase</keyword>
<dbReference type="Pfam" id="PF03328">
    <property type="entry name" value="HpcH_HpaI"/>
    <property type="match status" value="1"/>
</dbReference>